<evidence type="ECO:0000313" key="3">
    <source>
        <dbReference type="Proteomes" id="UP000199451"/>
    </source>
</evidence>
<dbReference type="InterPro" id="IPR058677">
    <property type="entry name" value="ORF4_N"/>
</dbReference>
<dbReference type="Proteomes" id="UP000199451">
    <property type="component" value="Unassembled WGS sequence"/>
</dbReference>
<feature type="domain" description="Envelope protein N-terminal" evidence="1">
    <location>
        <begin position="57"/>
        <end position="332"/>
    </location>
</feature>
<evidence type="ECO:0000259" key="1">
    <source>
        <dbReference type="Pfam" id="PF26255"/>
    </source>
</evidence>
<protein>
    <recommendedName>
        <fullName evidence="1">Envelope protein N-terminal domain-containing protein</fullName>
    </recommendedName>
</protein>
<reference evidence="3" key="1">
    <citation type="submission" date="2016-10" db="EMBL/GenBank/DDBJ databases">
        <authorList>
            <person name="Varghese N."/>
            <person name="Submissions S."/>
        </authorList>
    </citation>
    <scope>NUCLEOTIDE SEQUENCE [LARGE SCALE GENOMIC DNA]</scope>
    <source>
        <strain evidence="3">CGMCC 1.10119</strain>
    </source>
</reference>
<dbReference type="AlphaFoldDB" id="A0A1G9TGX1"/>
<name>A0A1G9TGX1_9EURY</name>
<evidence type="ECO:0000313" key="2">
    <source>
        <dbReference type="EMBL" id="SDM46957.1"/>
    </source>
</evidence>
<sequence>MTTIARKAVAALFVVLLVSSGATGPASAAIFQDCDAADSMTAAFVRGMFSPNADGECRFNPDDPPADTRANLDALAATQESSSEQYTTAMSNRLEDTRAQAMMQAKQTIIMSMNDGDNATVAKEKATNTVEAYYATIQENMLNRFETDMQAAMYMKNVSDANSATWLRVSTAGGDNMYTESFREDNHTLVDGSEVTTHLYVTSKPDYTYKIMPLNSNPVSSPAANAWNDYMGDPSPDYRAYKPVRYVNSTGTEKVVVDTQGYADVWHEIVQQSEWAKSNTDTLATEIYNQYNAGELNVSDLYDPFTIGVQSATAYNSTGAYSFAAYQMAALGYSGNLTASHTIEVYNSTGGTIETLDGTLYYTADDLSTLENNVTYTLADYSGRFVMAVQPADSNQSAYIQDLDEISGATSFEITSAVNTKTGESVSNTTIVKHVYETTDVSNLEEQIDQLTKLYEEQQEAQSSGGGASSGWTSNKIVVALVAVAAIAVYANKDS</sequence>
<proteinExistence type="predicted"/>
<dbReference type="EMBL" id="FNHL01000002">
    <property type="protein sequence ID" value="SDM46957.1"/>
    <property type="molecule type" value="Genomic_DNA"/>
</dbReference>
<keyword evidence="3" id="KW-1185">Reference proteome</keyword>
<gene>
    <name evidence="2" type="ORF">SAMN04487949_1769</name>
</gene>
<organism evidence="2 3">
    <name type="scientific">Halogranum gelatinilyticum</name>
    <dbReference type="NCBI Taxonomy" id="660521"/>
    <lineage>
        <taxon>Archaea</taxon>
        <taxon>Methanobacteriati</taxon>
        <taxon>Methanobacteriota</taxon>
        <taxon>Stenosarchaea group</taxon>
        <taxon>Halobacteria</taxon>
        <taxon>Halobacteriales</taxon>
        <taxon>Haloferacaceae</taxon>
    </lineage>
</organism>
<dbReference type="STRING" id="660521.SAMN04487949_1769"/>
<accession>A0A1G9TGX1</accession>
<dbReference type="Pfam" id="PF26255">
    <property type="entry name" value="Viral_env_HRPV"/>
    <property type="match status" value="1"/>
</dbReference>